<evidence type="ECO:0000256" key="9">
    <source>
        <dbReference type="ARBA" id="ARBA00023065"/>
    </source>
</evidence>
<comment type="caution">
    <text evidence="19">The sequence shown here is derived from an EMBL/GenBank/DDBJ whole genome shotgun (WGS) entry which is preliminary data.</text>
</comment>
<evidence type="ECO:0000256" key="10">
    <source>
        <dbReference type="ARBA" id="ARBA00023077"/>
    </source>
</evidence>
<dbReference type="InterPro" id="IPR036942">
    <property type="entry name" value="Beta-barrel_TonB_sf"/>
</dbReference>
<dbReference type="GO" id="GO:0009279">
    <property type="term" value="C:cell outer membrane"/>
    <property type="evidence" value="ECO:0007669"/>
    <property type="project" value="UniProtKB-SubCell"/>
</dbReference>
<evidence type="ECO:0000256" key="4">
    <source>
        <dbReference type="ARBA" id="ARBA00022452"/>
    </source>
</evidence>
<dbReference type="AlphaFoldDB" id="A0A0K8NZK5"/>
<keyword evidence="7 16" id="KW-0732">Signal</keyword>
<evidence type="ECO:0000256" key="12">
    <source>
        <dbReference type="ARBA" id="ARBA00023170"/>
    </source>
</evidence>
<sequence>MAAAAPVAGLLGLAAPGARAQAPAADPVTELEPVVVTARRAREASFDAPAAISAIGRDAIEAGGLQVNLSESLVRVPGITVLNRQNYAQDLQLSIRGFGSRSTFGIRGVRLIVDGIPATMPDGQGQVSTVALASAGRVEVLRGPLAQLYGNAAGGVVQVFTEADATRPTVSFSAGAGRYHQGRVGLKFSTTTPGGQGITVDASHFETDGYREHSAAQRGQLNARWQAELSRDTSVSVVLNALDQPVSQDPLGLTRAQFEADPRQAVAVAFQQDARKTVRQSQVGTVVEHRLAADSVITARLYGGQRALDNALSVPPAAQAAATSAGGIVAFDRTYSGLGLQWAHRVPLGEARALNLVGGVEYDRAREDRRGYLNNGGVQGALKRSELNRVDNRDAFAQARLDFATAWSATLGVRRSEVAFRTDDRYIVAGNPDDSGRLSYQATNPVIGLSWRATPALNLYANAGRGFETPTFTELAYRNGGTGLNTALQASRSTHSELGAKWRLDATQRVDLALFDIRTRDEIVVDTNVGGRSTFKNAGRTRRTGLELGWVGQLGAGWRATLSLTQLRARFDEAFVSGSGASAVTVPAGSRLAGAPERSAYAELAWQPRAAWGGFNAAAELVHVGRIVVNDVNDDAAAAATVVNLRAGFAQQWGAWRFTQLLRLDNAGDRRYAGSVIVNEGNRRYFEPALPRNALVALSAQRRFD</sequence>
<dbReference type="Gene3D" id="2.170.130.10">
    <property type="entry name" value="TonB-dependent receptor, plug domain"/>
    <property type="match status" value="1"/>
</dbReference>
<protein>
    <submittedName>
        <fullName evidence="19">TonB-dependent receptor</fullName>
    </submittedName>
</protein>
<evidence type="ECO:0000259" key="18">
    <source>
        <dbReference type="Pfam" id="PF07715"/>
    </source>
</evidence>
<dbReference type="InterPro" id="IPR012910">
    <property type="entry name" value="Plug_dom"/>
</dbReference>
<reference evidence="20" key="1">
    <citation type="submission" date="2015-07" db="EMBL/GenBank/DDBJ databases">
        <title>Discovery of a poly(ethylene terephthalate assimilation.</title>
        <authorList>
            <person name="Yoshida S."/>
            <person name="Hiraga K."/>
            <person name="Takehana T."/>
            <person name="Taniguchi I."/>
            <person name="Yamaji H."/>
            <person name="Maeda Y."/>
            <person name="Toyohara K."/>
            <person name="Miyamoto K."/>
            <person name="Kimura Y."/>
            <person name="Oda K."/>
        </authorList>
    </citation>
    <scope>NUCLEOTIDE SEQUENCE [LARGE SCALE GENOMIC DNA]</scope>
    <source>
        <strain evidence="20">NBRC 110686 / TISTR 2288 / 201-F6</strain>
    </source>
</reference>
<keyword evidence="11 14" id="KW-0472">Membrane</keyword>
<dbReference type="EMBL" id="BBYR01000027">
    <property type="protein sequence ID" value="GAP35714.1"/>
    <property type="molecule type" value="Genomic_DNA"/>
</dbReference>
<keyword evidence="12 19" id="KW-0675">Receptor</keyword>
<evidence type="ECO:0000256" key="5">
    <source>
        <dbReference type="ARBA" id="ARBA00022496"/>
    </source>
</evidence>
<dbReference type="Proteomes" id="UP000037660">
    <property type="component" value="Unassembled WGS sequence"/>
</dbReference>
<keyword evidence="10 15" id="KW-0798">TonB box</keyword>
<evidence type="ECO:0000256" key="1">
    <source>
        <dbReference type="ARBA" id="ARBA00004571"/>
    </source>
</evidence>
<dbReference type="InterPro" id="IPR039426">
    <property type="entry name" value="TonB-dep_rcpt-like"/>
</dbReference>
<evidence type="ECO:0000256" key="3">
    <source>
        <dbReference type="ARBA" id="ARBA00022448"/>
    </source>
</evidence>
<dbReference type="STRING" id="1547922.ISF6_1487"/>
<evidence type="ECO:0000256" key="16">
    <source>
        <dbReference type="SAM" id="SignalP"/>
    </source>
</evidence>
<keyword evidence="8" id="KW-0408">Iron</keyword>
<comment type="subcellular location">
    <subcellularLocation>
        <location evidence="1 14">Cell outer membrane</location>
        <topology evidence="1 14">Multi-pass membrane protein</topology>
    </subcellularLocation>
</comment>
<evidence type="ECO:0000256" key="7">
    <source>
        <dbReference type="ARBA" id="ARBA00022729"/>
    </source>
</evidence>
<feature type="chain" id="PRO_5005513570" evidence="16">
    <location>
        <begin position="21"/>
        <end position="705"/>
    </location>
</feature>
<evidence type="ECO:0000256" key="15">
    <source>
        <dbReference type="RuleBase" id="RU003357"/>
    </source>
</evidence>
<gene>
    <name evidence="19" type="ORF">ISF6_1487</name>
</gene>
<dbReference type="Pfam" id="PF00593">
    <property type="entry name" value="TonB_dep_Rec_b-barrel"/>
    <property type="match status" value="1"/>
</dbReference>
<comment type="similarity">
    <text evidence="2 14 15">Belongs to the TonB-dependent receptor family.</text>
</comment>
<evidence type="ECO:0000256" key="11">
    <source>
        <dbReference type="ARBA" id="ARBA00023136"/>
    </source>
</evidence>
<dbReference type="PANTHER" id="PTHR32552:SF68">
    <property type="entry name" value="FERRICHROME OUTER MEMBRANE TRANSPORTER_PHAGE RECEPTOR"/>
    <property type="match status" value="1"/>
</dbReference>
<name>A0A0K8NZK5_PISS1</name>
<dbReference type="InterPro" id="IPR000531">
    <property type="entry name" value="Beta-barrel_TonB"/>
</dbReference>
<evidence type="ECO:0000313" key="19">
    <source>
        <dbReference type="EMBL" id="GAP35714.1"/>
    </source>
</evidence>
<dbReference type="PROSITE" id="PS52016">
    <property type="entry name" value="TONB_DEPENDENT_REC_3"/>
    <property type="match status" value="1"/>
</dbReference>
<keyword evidence="4 14" id="KW-1134">Transmembrane beta strand</keyword>
<reference evidence="19 20" key="2">
    <citation type="journal article" date="2016" name="Science">
        <title>A bacterium that degrades and assimilates poly(ethylene terephthalate).</title>
        <authorList>
            <person name="Yoshida S."/>
            <person name="Hiraga K."/>
            <person name="Takehana T."/>
            <person name="Taniguchi I."/>
            <person name="Yamaji H."/>
            <person name="Maeda Y."/>
            <person name="Toyohara K."/>
            <person name="Miyamoto K."/>
            <person name="Kimura Y."/>
            <person name="Oda K."/>
        </authorList>
    </citation>
    <scope>NUCLEOTIDE SEQUENCE [LARGE SCALE GENOMIC DNA]</scope>
    <source>
        <strain evidence="20">NBRC 110686 / TISTR 2288 / 201-F6</strain>
    </source>
</reference>
<evidence type="ECO:0000256" key="14">
    <source>
        <dbReference type="PROSITE-ProRule" id="PRU01360"/>
    </source>
</evidence>
<organism evidence="19 20">
    <name type="scientific">Piscinibacter sakaiensis</name>
    <name type="common">Ideonella sakaiensis</name>
    <dbReference type="NCBI Taxonomy" id="1547922"/>
    <lineage>
        <taxon>Bacteria</taxon>
        <taxon>Pseudomonadati</taxon>
        <taxon>Pseudomonadota</taxon>
        <taxon>Betaproteobacteria</taxon>
        <taxon>Burkholderiales</taxon>
        <taxon>Sphaerotilaceae</taxon>
        <taxon>Piscinibacter</taxon>
    </lineage>
</organism>
<evidence type="ECO:0000313" key="20">
    <source>
        <dbReference type="Proteomes" id="UP000037660"/>
    </source>
</evidence>
<keyword evidence="9" id="KW-0406">Ion transport</keyword>
<dbReference type="GO" id="GO:0015344">
    <property type="term" value="F:siderophore uptake transmembrane transporter activity"/>
    <property type="evidence" value="ECO:0007669"/>
    <property type="project" value="TreeGrafter"/>
</dbReference>
<keyword evidence="20" id="KW-1185">Reference proteome</keyword>
<dbReference type="SUPFAM" id="SSF56935">
    <property type="entry name" value="Porins"/>
    <property type="match status" value="1"/>
</dbReference>
<keyword evidence="6 14" id="KW-0812">Transmembrane</keyword>
<evidence type="ECO:0000256" key="13">
    <source>
        <dbReference type="ARBA" id="ARBA00023237"/>
    </source>
</evidence>
<keyword evidence="3 14" id="KW-0813">Transport</keyword>
<keyword evidence="5" id="KW-0410">Iron transport</keyword>
<feature type="signal peptide" evidence="16">
    <location>
        <begin position="1"/>
        <end position="20"/>
    </location>
</feature>
<keyword evidence="13 14" id="KW-0998">Cell outer membrane</keyword>
<feature type="domain" description="TonB-dependent receptor plug" evidence="18">
    <location>
        <begin position="47"/>
        <end position="156"/>
    </location>
</feature>
<evidence type="ECO:0000256" key="6">
    <source>
        <dbReference type="ARBA" id="ARBA00022692"/>
    </source>
</evidence>
<evidence type="ECO:0000256" key="2">
    <source>
        <dbReference type="ARBA" id="ARBA00009810"/>
    </source>
</evidence>
<evidence type="ECO:0000259" key="17">
    <source>
        <dbReference type="Pfam" id="PF00593"/>
    </source>
</evidence>
<evidence type="ECO:0000256" key="8">
    <source>
        <dbReference type="ARBA" id="ARBA00023004"/>
    </source>
</evidence>
<feature type="domain" description="TonB-dependent receptor-like beta-barrel" evidence="17">
    <location>
        <begin position="268"/>
        <end position="657"/>
    </location>
</feature>
<dbReference type="PANTHER" id="PTHR32552">
    <property type="entry name" value="FERRICHROME IRON RECEPTOR-RELATED"/>
    <property type="match status" value="1"/>
</dbReference>
<dbReference type="Pfam" id="PF07715">
    <property type="entry name" value="Plug"/>
    <property type="match status" value="1"/>
</dbReference>
<proteinExistence type="inferred from homology"/>
<dbReference type="InterPro" id="IPR037066">
    <property type="entry name" value="Plug_dom_sf"/>
</dbReference>
<dbReference type="Gene3D" id="2.40.170.20">
    <property type="entry name" value="TonB-dependent receptor, beta-barrel domain"/>
    <property type="match status" value="1"/>
</dbReference>
<accession>A0A0K8NZK5</accession>